<feature type="domain" description="HTH araC/xylS-type" evidence="4">
    <location>
        <begin position="168"/>
        <end position="247"/>
    </location>
</feature>
<dbReference type="GO" id="GO:0043565">
    <property type="term" value="F:sequence-specific DNA binding"/>
    <property type="evidence" value="ECO:0007669"/>
    <property type="project" value="InterPro"/>
</dbReference>
<keyword evidence="3" id="KW-0804">Transcription</keyword>
<dbReference type="InterPro" id="IPR018062">
    <property type="entry name" value="HTH_AraC-typ_CS"/>
</dbReference>
<evidence type="ECO:0000313" key="6">
    <source>
        <dbReference type="Proteomes" id="UP000273807"/>
    </source>
</evidence>
<proteinExistence type="predicted"/>
<comment type="caution">
    <text evidence="5">The sequence shown here is derived from an EMBL/GenBank/DDBJ whole genome shotgun (WGS) entry which is preliminary data.</text>
</comment>
<dbReference type="InterPro" id="IPR050204">
    <property type="entry name" value="AraC_XylS_family_regulators"/>
</dbReference>
<dbReference type="Gene3D" id="1.10.10.60">
    <property type="entry name" value="Homeodomain-like"/>
    <property type="match status" value="1"/>
</dbReference>
<dbReference type="Pfam" id="PF20240">
    <property type="entry name" value="DUF6597"/>
    <property type="match status" value="1"/>
</dbReference>
<dbReference type="PROSITE" id="PS00041">
    <property type="entry name" value="HTH_ARAC_FAMILY_1"/>
    <property type="match status" value="1"/>
</dbReference>
<evidence type="ECO:0000313" key="5">
    <source>
        <dbReference type="EMBL" id="RNL57089.1"/>
    </source>
</evidence>
<dbReference type="InterPro" id="IPR009057">
    <property type="entry name" value="Homeodomain-like_sf"/>
</dbReference>
<accession>A0A3N0C397</accession>
<dbReference type="SUPFAM" id="SSF46689">
    <property type="entry name" value="Homeodomain-like"/>
    <property type="match status" value="1"/>
</dbReference>
<dbReference type="PROSITE" id="PS01124">
    <property type="entry name" value="HTH_ARAC_FAMILY_2"/>
    <property type="match status" value="1"/>
</dbReference>
<dbReference type="OrthoDB" id="2559672at2"/>
<evidence type="ECO:0000256" key="2">
    <source>
        <dbReference type="ARBA" id="ARBA00023125"/>
    </source>
</evidence>
<dbReference type="InterPro" id="IPR046532">
    <property type="entry name" value="DUF6597"/>
</dbReference>
<dbReference type="Proteomes" id="UP000273807">
    <property type="component" value="Unassembled WGS sequence"/>
</dbReference>
<evidence type="ECO:0000259" key="4">
    <source>
        <dbReference type="PROSITE" id="PS01124"/>
    </source>
</evidence>
<dbReference type="GO" id="GO:0003700">
    <property type="term" value="F:DNA-binding transcription factor activity"/>
    <property type="evidence" value="ECO:0007669"/>
    <property type="project" value="InterPro"/>
</dbReference>
<dbReference type="AlphaFoldDB" id="A0A3N0C397"/>
<dbReference type="SMART" id="SM00342">
    <property type="entry name" value="HTH_ARAC"/>
    <property type="match status" value="1"/>
</dbReference>
<keyword evidence="6" id="KW-1185">Reference proteome</keyword>
<evidence type="ECO:0000256" key="1">
    <source>
        <dbReference type="ARBA" id="ARBA00023015"/>
    </source>
</evidence>
<dbReference type="EMBL" id="RBED01000083">
    <property type="protein sequence ID" value="RNL57089.1"/>
    <property type="molecule type" value="Genomic_DNA"/>
</dbReference>
<evidence type="ECO:0000256" key="3">
    <source>
        <dbReference type="ARBA" id="ARBA00023163"/>
    </source>
</evidence>
<dbReference type="Pfam" id="PF12833">
    <property type="entry name" value="HTH_18"/>
    <property type="match status" value="1"/>
</dbReference>
<keyword evidence="2" id="KW-0238">DNA-binding</keyword>
<reference evidence="5 6" key="1">
    <citation type="submission" date="2018-10" db="EMBL/GenBank/DDBJ databases">
        <title>Genome sequencing of Arthrobacter oryzae TNB02.</title>
        <authorList>
            <person name="Cho Y.-J."/>
            <person name="Cho A."/>
            <person name="Kim O.-S."/>
        </authorList>
    </citation>
    <scope>NUCLEOTIDE SEQUENCE [LARGE SCALE GENOMIC DNA]</scope>
    <source>
        <strain evidence="5 6">TNB02</strain>
    </source>
</reference>
<keyword evidence="1" id="KW-0805">Transcription regulation</keyword>
<gene>
    <name evidence="5" type="ORF">D7003_07900</name>
</gene>
<organism evidence="5 6">
    <name type="scientific">Arthrobacter oryzae</name>
    <dbReference type="NCBI Taxonomy" id="409290"/>
    <lineage>
        <taxon>Bacteria</taxon>
        <taxon>Bacillati</taxon>
        <taxon>Actinomycetota</taxon>
        <taxon>Actinomycetes</taxon>
        <taxon>Micrococcales</taxon>
        <taxon>Micrococcaceae</taxon>
        <taxon>Arthrobacter</taxon>
    </lineage>
</organism>
<protein>
    <submittedName>
        <fullName evidence="5">AraC family transcriptional regulator</fullName>
    </submittedName>
</protein>
<dbReference type="PANTHER" id="PTHR46796">
    <property type="entry name" value="HTH-TYPE TRANSCRIPTIONAL ACTIVATOR RHAS-RELATED"/>
    <property type="match status" value="1"/>
</dbReference>
<dbReference type="InterPro" id="IPR018060">
    <property type="entry name" value="HTH_AraC"/>
</dbReference>
<sequence>MGLAAFVGGTAGASIETYWSVSWSLPPGEEVHQRIVDFPAITLSIEAGDVPAAFVATTVRPQAWSRVIRGRGSVFAIRLRPAGLAVLSDLDPTLLAHEQEISPHLDAGLHEVLSLIAGAPTTTDGSRRADELIRDALRDRPIGRAQVLANAAVEALTAAPRVRPGGAVAAELGVSERTLQRALRATVGIGPNDVARRIRLQEVVRRLSAPATGIAAIAAELGYAEQAHLITEFRTVSGSTPGRYMRRVQASNVQLQSLATLSAPQNDA</sequence>
<name>A0A3N0C397_9MICC</name>